<proteinExistence type="predicted"/>
<dbReference type="EMBL" id="FXZA01000002">
    <property type="protein sequence ID" value="SMX71353.1"/>
    <property type="molecule type" value="Genomic_DNA"/>
</dbReference>
<dbReference type="Pfam" id="PF03476">
    <property type="entry name" value="MOSC_N"/>
    <property type="match status" value="1"/>
</dbReference>
<dbReference type="GO" id="GO:0003824">
    <property type="term" value="F:catalytic activity"/>
    <property type="evidence" value="ECO:0007669"/>
    <property type="project" value="InterPro"/>
</dbReference>
<dbReference type="GO" id="GO:0030151">
    <property type="term" value="F:molybdenum ion binding"/>
    <property type="evidence" value="ECO:0007669"/>
    <property type="project" value="InterPro"/>
</dbReference>
<dbReference type="InterPro" id="IPR005302">
    <property type="entry name" value="MoCF_Sase_C"/>
</dbReference>
<sequence length="282" mass="30505">MQLLPDGGAATWRQVSAPPSPTLASEFSVPSLGFAHVKGTRHEARPGAAVDAHGPIGDREFCFVDVERRQVLKTVQNPRLIRMTTSLVDDTLTITLPDGRSASGVSVGQGERLTCSYWKRPVDLELTDGPHSQLASEWLGKPVRLARARRGDVIYGAGLSIVTTASIRELADRSGHHELLDETARFRATLVLDADEPFIEETWRGRDVTVNVPDVGALRVRIGDPIARCAILDLDPITGERGSNLLKTLAASRPRNEAGEPYFGVNAEVIETSVETSAAPDT</sequence>
<evidence type="ECO:0000313" key="1">
    <source>
        <dbReference type="EMBL" id="SMX71353.1"/>
    </source>
</evidence>
<name>A0A2H1I880_BRELN</name>
<organism evidence="1 2">
    <name type="scientific">Brevibacterium linens</name>
    <dbReference type="NCBI Taxonomy" id="1703"/>
    <lineage>
        <taxon>Bacteria</taxon>
        <taxon>Bacillati</taxon>
        <taxon>Actinomycetota</taxon>
        <taxon>Actinomycetes</taxon>
        <taxon>Micrococcales</taxon>
        <taxon>Brevibacteriaceae</taxon>
        <taxon>Brevibacterium</taxon>
    </lineage>
</organism>
<dbReference type="GO" id="GO:0030170">
    <property type="term" value="F:pyridoxal phosphate binding"/>
    <property type="evidence" value="ECO:0007669"/>
    <property type="project" value="InterPro"/>
</dbReference>
<dbReference type="AlphaFoldDB" id="A0A2H1I880"/>
<protein>
    <submittedName>
        <fullName evidence="1">MOSC N-terminal beta barrel domain-containing protein</fullName>
    </submittedName>
</protein>
<dbReference type="Proteomes" id="UP000234498">
    <property type="component" value="Unassembled WGS sequence"/>
</dbReference>
<evidence type="ECO:0000313" key="2">
    <source>
        <dbReference type="Proteomes" id="UP000234498"/>
    </source>
</evidence>
<dbReference type="InterPro" id="IPR005303">
    <property type="entry name" value="MOCOS_middle"/>
</dbReference>
<dbReference type="OrthoDB" id="9793178at2"/>
<dbReference type="SUPFAM" id="SSF141673">
    <property type="entry name" value="MOSC N-terminal domain-like"/>
    <property type="match status" value="1"/>
</dbReference>
<gene>
    <name evidence="1" type="ORF">BLIN101_00951</name>
</gene>
<reference evidence="1 2" key="1">
    <citation type="submission" date="2017-03" db="EMBL/GenBank/DDBJ databases">
        <authorList>
            <person name="Afonso C.L."/>
            <person name="Miller P.J."/>
            <person name="Scott M.A."/>
            <person name="Spackman E."/>
            <person name="Goraichik I."/>
            <person name="Dimitrov K.M."/>
            <person name="Suarez D.L."/>
            <person name="Swayne D.E."/>
        </authorList>
    </citation>
    <scope>NUCLEOTIDE SEQUENCE [LARGE SCALE GENOMIC DNA]</scope>
    <source>
        <strain evidence="1 2">Mu101</strain>
    </source>
</reference>
<dbReference type="Pfam" id="PF03473">
    <property type="entry name" value="MOSC"/>
    <property type="match status" value="1"/>
</dbReference>
<accession>A0A2H1I880</accession>
<dbReference type="PROSITE" id="PS51340">
    <property type="entry name" value="MOSC"/>
    <property type="match status" value="1"/>
</dbReference>